<evidence type="ECO:0000256" key="2">
    <source>
        <dbReference type="ARBA" id="ARBA00022490"/>
    </source>
</evidence>
<dbReference type="InterPro" id="IPR050604">
    <property type="entry name" value="PDZ-LIM_domain"/>
</dbReference>
<dbReference type="GO" id="GO:0005912">
    <property type="term" value="C:adherens junction"/>
    <property type="evidence" value="ECO:0007669"/>
    <property type="project" value="TreeGrafter"/>
</dbReference>
<dbReference type="GO" id="GO:0001725">
    <property type="term" value="C:stress fiber"/>
    <property type="evidence" value="ECO:0007669"/>
    <property type="project" value="TreeGrafter"/>
</dbReference>
<dbReference type="PROSITE" id="PS50106">
    <property type="entry name" value="PDZ"/>
    <property type="match status" value="1"/>
</dbReference>
<dbReference type="GO" id="GO:0046872">
    <property type="term" value="F:metal ion binding"/>
    <property type="evidence" value="ECO:0007669"/>
    <property type="project" value="UniProtKB-KW"/>
</dbReference>
<evidence type="ECO:0000256" key="1">
    <source>
        <dbReference type="ARBA" id="ARBA00004496"/>
    </source>
</evidence>
<comment type="subcellular location">
    <subcellularLocation>
        <location evidence="1">Cytoplasm</location>
    </subcellularLocation>
</comment>
<feature type="domain" description="PDZ" evidence="9">
    <location>
        <begin position="1"/>
        <end position="55"/>
    </location>
</feature>
<dbReference type="GO" id="GO:0031941">
    <property type="term" value="C:filamentous actin"/>
    <property type="evidence" value="ECO:0007669"/>
    <property type="project" value="TreeGrafter"/>
</dbReference>
<dbReference type="GO" id="GO:0030036">
    <property type="term" value="P:actin cytoskeleton organization"/>
    <property type="evidence" value="ECO:0007669"/>
    <property type="project" value="TreeGrafter"/>
</dbReference>
<evidence type="ECO:0000259" key="9">
    <source>
        <dbReference type="PROSITE" id="PS50106"/>
    </source>
</evidence>
<evidence type="ECO:0000256" key="7">
    <source>
        <dbReference type="SAM" id="MobiDB-lite"/>
    </source>
</evidence>
<dbReference type="SUPFAM" id="SSF57716">
    <property type="entry name" value="Glucocorticoid receptor-like (DNA-binding domain)"/>
    <property type="match status" value="2"/>
</dbReference>
<dbReference type="SMART" id="SM00132">
    <property type="entry name" value="LIM"/>
    <property type="match status" value="1"/>
</dbReference>
<dbReference type="InterPro" id="IPR001478">
    <property type="entry name" value="PDZ"/>
</dbReference>
<feature type="domain" description="LIM zinc-binding" evidence="8">
    <location>
        <begin position="225"/>
        <end position="284"/>
    </location>
</feature>
<dbReference type="PANTHER" id="PTHR24214:SF38">
    <property type="entry name" value="PDZ AND LIM DOMAIN PROTEIN ZASP-RELATED"/>
    <property type="match status" value="1"/>
</dbReference>
<evidence type="ECO:0000256" key="5">
    <source>
        <dbReference type="ARBA" id="ARBA00023038"/>
    </source>
</evidence>
<dbReference type="InterPro" id="IPR001781">
    <property type="entry name" value="Znf_LIM"/>
</dbReference>
<sequence>MKVNGGSLAEKFGLQPGDALIRVNNVDLFDLKHKDAQDSIVRAGNNYELTIQRGGNTWRPSVTTVGPTPKVGAPAGAVQPVTKTSLAARKPDSTPIGGGHNLTARPFGPAQVNGEPTVKSIVNKQYNSPVGIYSEQTIAETLSAQAEVLAGGVLGVNFKKNEKNYNAENSEVFKMVHEIDNEPRDSAPEPAAIPATIGLGNIPTPEIDVPPKQQDPFKILPPGQNICAECERLIIGVFVRIKDKNLHAECFKCATCGSSLKNVGYYKINEKLYCDIHAKQAARQNPPAPNLEPVTVPPGRSPASSISAALSGFSPSHTYAPVPTNITSQGNLSPQTGTLAPLPFHPTNELMKPGQDVNISNSLENLNLVDSYSGINQPASIMTKAYKLAKALVVLSSTAEDGEIEVRISVGQLSGYIERGFQQDILRLLLSLVLIGDCEKGERSPQSKQLGREKGSEDCQILEEGSPLH</sequence>
<protein>
    <recommendedName>
        <fullName evidence="11">PDZ and LIM domain protein Zasp</fullName>
    </recommendedName>
</protein>
<keyword evidence="3 6" id="KW-0479">Metal-binding</keyword>
<dbReference type="Gene3D" id="2.10.110.10">
    <property type="entry name" value="Cysteine Rich Protein"/>
    <property type="match status" value="1"/>
</dbReference>
<dbReference type="InterPro" id="IPR036034">
    <property type="entry name" value="PDZ_sf"/>
</dbReference>
<dbReference type="Gene3D" id="2.30.42.10">
    <property type="match status" value="1"/>
</dbReference>
<reference evidence="10" key="1">
    <citation type="submission" date="2020-11" db="EMBL/GenBank/DDBJ databases">
        <authorList>
            <person name="Tran Van P."/>
        </authorList>
    </citation>
    <scope>NUCLEOTIDE SEQUENCE</scope>
</reference>
<gene>
    <name evidence="10" type="ORF">TGEB3V08_LOCUS6879</name>
</gene>
<name>A0A7R9K116_TIMGE</name>
<evidence type="ECO:0008006" key="11">
    <source>
        <dbReference type="Google" id="ProtNLM"/>
    </source>
</evidence>
<dbReference type="GO" id="GO:0007507">
    <property type="term" value="P:heart development"/>
    <property type="evidence" value="ECO:0007669"/>
    <property type="project" value="TreeGrafter"/>
</dbReference>
<dbReference type="GO" id="GO:0061061">
    <property type="term" value="P:muscle structure development"/>
    <property type="evidence" value="ECO:0007669"/>
    <property type="project" value="TreeGrafter"/>
</dbReference>
<evidence type="ECO:0000256" key="3">
    <source>
        <dbReference type="ARBA" id="ARBA00022723"/>
    </source>
</evidence>
<dbReference type="Pfam" id="PF15936">
    <property type="entry name" value="DUF4749"/>
    <property type="match status" value="1"/>
</dbReference>
<dbReference type="InterPro" id="IPR031847">
    <property type="entry name" value="PDLI1-4/Zasp-like_mid"/>
</dbReference>
<dbReference type="GO" id="GO:0051371">
    <property type="term" value="F:muscle alpha-actinin binding"/>
    <property type="evidence" value="ECO:0007669"/>
    <property type="project" value="TreeGrafter"/>
</dbReference>
<feature type="region of interest" description="Disordered" evidence="7">
    <location>
        <begin position="89"/>
        <end position="111"/>
    </location>
</feature>
<feature type="region of interest" description="Disordered" evidence="7">
    <location>
        <begin position="441"/>
        <end position="469"/>
    </location>
</feature>
<keyword evidence="2" id="KW-0963">Cytoplasm</keyword>
<dbReference type="InterPro" id="IPR006643">
    <property type="entry name" value="Zasp-like_motif"/>
</dbReference>
<dbReference type="AlphaFoldDB" id="A0A7R9K116"/>
<dbReference type="PROSITE" id="PS50023">
    <property type="entry name" value="LIM_DOMAIN_2"/>
    <property type="match status" value="1"/>
</dbReference>
<dbReference type="GO" id="GO:0003779">
    <property type="term" value="F:actin binding"/>
    <property type="evidence" value="ECO:0007669"/>
    <property type="project" value="TreeGrafter"/>
</dbReference>
<dbReference type="FunFam" id="2.10.110.10:FF:000073">
    <property type="entry name" value="Uncharacterized protein, isoform Z"/>
    <property type="match status" value="1"/>
</dbReference>
<keyword evidence="5 6" id="KW-0440">LIM domain</keyword>
<evidence type="ECO:0000256" key="4">
    <source>
        <dbReference type="ARBA" id="ARBA00022833"/>
    </source>
</evidence>
<dbReference type="EMBL" id="OE841914">
    <property type="protein sequence ID" value="CAD7597787.1"/>
    <property type="molecule type" value="Genomic_DNA"/>
</dbReference>
<feature type="compositionally biased region" description="Basic and acidic residues" evidence="7">
    <location>
        <begin position="441"/>
        <end position="457"/>
    </location>
</feature>
<keyword evidence="4 6" id="KW-0862">Zinc</keyword>
<evidence type="ECO:0000259" key="8">
    <source>
        <dbReference type="PROSITE" id="PS50023"/>
    </source>
</evidence>
<dbReference type="Pfam" id="PF00595">
    <property type="entry name" value="PDZ"/>
    <property type="match status" value="1"/>
</dbReference>
<evidence type="ECO:0000256" key="6">
    <source>
        <dbReference type="PROSITE-ProRule" id="PRU00125"/>
    </source>
</evidence>
<dbReference type="SMART" id="SM00735">
    <property type="entry name" value="ZM"/>
    <property type="match status" value="1"/>
</dbReference>
<proteinExistence type="predicted"/>
<organism evidence="10">
    <name type="scientific">Timema genevievae</name>
    <name type="common">Walking stick</name>
    <dbReference type="NCBI Taxonomy" id="629358"/>
    <lineage>
        <taxon>Eukaryota</taxon>
        <taxon>Metazoa</taxon>
        <taxon>Ecdysozoa</taxon>
        <taxon>Arthropoda</taxon>
        <taxon>Hexapoda</taxon>
        <taxon>Insecta</taxon>
        <taxon>Pterygota</taxon>
        <taxon>Neoptera</taxon>
        <taxon>Polyneoptera</taxon>
        <taxon>Phasmatodea</taxon>
        <taxon>Timematodea</taxon>
        <taxon>Timematoidea</taxon>
        <taxon>Timematidae</taxon>
        <taxon>Timema</taxon>
    </lineage>
</organism>
<dbReference type="PANTHER" id="PTHR24214">
    <property type="entry name" value="PDZ AND LIM DOMAIN PROTEIN ZASP"/>
    <property type="match status" value="1"/>
</dbReference>
<dbReference type="SUPFAM" id="SSF50156">
    <property type="entry name" value="PDZ domain-like"/>
    <property type="match status" value="1"/>
</dbReference>
<dbReference type="GO" id="GO:0030018">
    <property type="term" value="C:Z disc"/>
    <property type="evidence" value="ECO:0007669"/>
    <property type="project" value="TreeGrafter"/>
</dbReference>
<dbReference type="CDD" id="cd09360">
    <property type="entry name" value="LIM_ALP_like"/>
    <property type="match status" value="1"/>
</dbReference>
<evidence type="ECO:0000313" key="10">
    <source>
        <dbReference type="EMBL" id="CAD7597787.1"/>
    </source>
</evidence>
<accession>A0A7R9K116</accession>
<dbReference type="Pfam" id="PF00412">
    <property type="entry name" value="LIM"/>
    <property type="match status" value="1"/>
</dbReference>